<name>A0A8X6MAN5_9ARAC</name>
<reference evidence="1" key="1">
    <citation type="submission" date="2020-08" db="EMBL/GenBank/DDBJ databases">
        <title>Multicomponent nature underlies the extraordinary mechanical properties of spider dragline silk.</title>
        <authorList>
            <person name="Kono N."/>
            <person name="Nakamura H."/>
            <person name="Mori M."/>
            <person name="Yoshida Y."/>
            <person name="Ohtoshi R."/>
            <person name="Malay A.D."/>
            <person name="Moran D.A.P."/>
            <person name="Tomita M."/>
            <person name="Numata K."/>
            <person name="Arakawa K."/>
        </authorList>
    </citation>
    <scope>NUCLEOTIDE SEQUENCE</scope>
</reference>
<evidence type="ECO:0000313" key="2">
    <source>
        <dbReference type="Proteomes" id="UP000886998"/>
    </source>
</evidence>
<dbReference type="EMBL" id="BMAV01025495">
    <property type="protein sequence ID" value="GFS41923.1"/>
    <property type="molecule type" value="Genomic_DNA"/>
</dbReference>
<organism evidence="1 2">
    <name type="scientific">Trichonephila inaurata madagascariensis</name>
    <dbReference type="NCBI Taxonomy" id="2747483"/>
    <lineage>
        <taxon>Eukaryota</taxon>
        <taxon>Metazoa</taxon>
        <taxon>Ecdysozoa</taxon>
        <taxon>Arthropoda</taxon>
        <taxon>Chelicerata</taxon>
        <taxon>Arachnida</taxon>
        <taxon>Araneae</taxon>
        <taxon>Araneomorphae</taxon>
        <taxon>Entelegynae</taxon>
        <taxon>Araneoidea</taxon>
        <taxon>Nephilidae</taxon>
        <taxon>Trichonephila</taxon>
        <taxon>Trichonephila inaurata</taxon>
    </lineage>
</organism>
<accession>A0A8X6MAN5</accession>
<keyword evidence="2" id="KW-1185">Reference proteome</keyword>
<dbReference type="AlphaFoldDB" id="A0A8X6MAN5"/>
<sequence length="87" mass="9956">MAVSFQRLPMDVSSLNTDVPLAAFSALERGAFFLSSYLLCNVETCRWPSICHTTTREIYPFEFCYLWRSYLSAKTVCAVGYRVPSLR</sequence>
<dbReference type="Proteomes" id="UP000886998">
    <property type="component" value="Unassembled WGS sequence"/>
</dbReference>
<evidence type="ECO:0000313" key="1">
    <source>
        <dbReference type="EMBL" id="GFS41923.1"/>
    </source>
</evidence>
<protein>
    <submittedName>
        <fullName evidence="1">Uncharacterized protein</fullName>
    </submittedName>
</protein>
<proteinExistence type="predicted"/>
<comment type="caution">
    <text evidence="1">The sequence shown here is derived from an EMBL/GenBank/DDBJ whole genome shotgun (WGS) entry which is preliminary data.</text>
</comment>
<gene>
    <name evidence="1" type="ORF">TNIN_20391</name>
</gene>